<proteinExistence type="predicted"/>
<sequence length="108" mass="11751">MEINGRLPSKKALASEFEERRFLLTKCRRSSSCCQIPSTKRVKRKFVEKWSCQDHLSIPKCGRAGKGGGRRGDEIALVTAGTSAERTSEEGGGRVEGGKSPSTEAAEH</sequence>
<reference evidence="2 3" key="1">
    <citation type="submission" date="2021-06" db="EMBL/GenBank/DDBJ databases">
        <title>Caerostris extrusa draft genome.</title>
        <authorList>
            <person name="Kono N."/>
            <person name="Arakawa K."/>
        </authorList>
    </citation>
    <scope>NUCLEOTIDE SEQUENCE [LARGE SCALE GENOMIC DNA]</scope>
</reference>
<evidence type="ECO:0000313" key="3">
    <source>
        <dbReference type="Proteomes" id="UP001054945"/>
    </source>
</evidence>
<protein>
    <submittedName>
        <fullName evidence="2">Uncharacterized protein</fullName>
    </submittedName>
</protein>
<comment type="caution">
    <text evidence="2">The sequence shown here is derived from an EMBL/GenBank/DDBJ whole genome shotgun (WGS) entry which is preliminary data.</text>
</comment>
<evidence type="ECO:0000256" key="1">
    <source>
        <dbReference type="SAM" id="MobiDB-lite"/>
    </source>
</evidence>
<keyword evidence="3" id="KW-1185">Reference proteome</keyword>
<accession>A0AAV4TAY9</accession>
<gene>
    <name evidence="2" type="ORF">CEXT_685401</name>
</gene>
<dbReference type="EMBL" id="BPLR01011021">
    <property type="protein sequence ID" value="GIY43738.1"/>
    <property type="molecule type" value="Genomic_DNA"/>
</dbReference>
<evidence type="ECO:0000313" key="2">
    <source>
        <dbReference type="EMBL" id="GIY43738.1"/>
    </source>
</evidence>
<dbReference type="AlphaFoldDB" id="A0AAV4TAY9"/>
<dbReference type="Proteomes" id="UP001054945">
    <property type="component" value="Unassembled WGS sequence"/>
</dbReference>
<feature type="compositionally biased region" description="Basic and acidic residues" evidence="1">
    <location>
        <begin position="86"/>
        <end position="97"/>
    </location>
</feature>
<feature type="region of interest" description="Disordered" evidence="1">
    <location>
        <begin position="61"/>
        <end position="108"/>
    </location>
</feature>
<organism evidence="2 3">
    <name type="scientific">Caerostris extrusa</name>
    <name type="common">Bark spider</name>
    <name type="synonym">Caerostris bankana</name>
    <dbReference type="NCBI Taxonomy" id="172846"/>
    <lineage>
        <taxon>Eukaryota</taxon>
        <taxon>Metazoa</taxon>
        <taxon>Ecdysozoa</taxon>
        <taxon>Arthropoda</taxon>
        <taxon>Chelicerata</taxon>
        <taxon>Arachnida</taxon>
        <taxon>Araneae</taxon>
        <taxon>Araneomorphae</taxon>
        <taxon>Entelegynae</taxon>
        <taxon>Araneoidea</taxon>
        <taxon>Araneidae</taxon>
        <taxon>Caerostris</taxon>
    </lineage>
</organism>
<name>A0AAV4TAY9_CAEEX</name>